<dbReference type="EC" id="2.4.99.17" evidence="5"/>
<keyword evidence="4" id="KW-0671">Queuosine biosynthesis</keyword>
<evidence type="ECO:0000256" key="3">
    <source>
        <dbReference type="ARBA" id="ARBA00022691"/>
    </source>
</evidence>
<evidence type="ECO:0000256" key="1">
    <source>
        <dbReference type="ARBA" id="ARBA00022490"/>
    </source>
</evidence>
<dbReference type="PATRIC" id="fig|1719120.3.peg.111"/>
<protein>
    <submittedName>
        <fullName evidence="5">S-adenosylmethionine:tRNA ribosyltransferase-isomerase</fullName>
        <ecNumber evidence="5">2.4.99.17</ecNumber>
    </submittedName>
</protein>
<dbReference type="Pfam" id="PF02547">
    <property type="entry name" value="Queuosine_synth"/>
    <property type="match status" value="1"/>
</dbReference>
<evidence type="ECO:0000313" key="6">
    <source>
        <dbReference type="Proteomes" id="UP000050360"/>
    </source>
</evidence>
<name>A0A0P8AEB4_9EURY</name>
<dbReference type="PANTHER" id="PTHR30307:SF0">
    <property type="entry name" value="S-ADENOSYLMETHIONINE:TRNA RIBOSYLTRANSFERASE-ISOMERASE"/>
    <property type="match status" value="1"/>
</dbReference>
<dbReference type="InterPro" id="IPR042118">
    <property type="entry name" value="QueA_dom1"/>
</dbReference>
<dbReference type="SUPFAM" id="SSF111337">
    <property type="entry name" value="QueA-like"/>
    <property type="match status" value="1"/>
</dbReference>
<keyword evidence="1" id="KW-0963">Cytoplasm</keyword>
<keyword evidence="3" id="KW-0949">S-adenosyl-L-methionine</keyword>
<dbReference type="AlphaFoldDB" id="A0A0P8AEB4"/>
<dbReference type="InterPro" id="IPR036100">
    <property type="entry name" value="QueA_sf"/>
</dbReference>
<keyword evidence="5" id="KW-0413">Isomerase</keyword>
<dbReference type="PANTHER" id="PTHR30307">
    <property type="entry name" value="S-ADENOSYLMETHIONINE:TRNA RIBOSYLTRANSFERASE-ISOMERASE"/>
    <property type="match status" value="1"/>
</dbReference>
<dbReference type="Proteomes" id="UP000050360">
    <property type="component" value="Unassembled WGS sequence"/>
</dbReference>
<dbReference type="GO" id="GO:0008616">
    <property type="term" value="P:tRNA queuosine(34) biosynthetic process"/>
    <property type="evidence" value="ECO:0007669"/>
    <property type="project" value="UniProtKB-KW"/>
</dbReference>
<dbReference type="InterPro" id="IPR003699">
    <property type="entry name" value="QueA"/>
</dbReference>
<sequence length="154" mass="17357">MKLSEFDYHLPKELIAQSPIEPRDASKLMVVGQQIENRFFCDVLDYFEAGDTLVLNDSRVIPAKLMGKKSTGGHVEALVVSRNDAGYECMIRGKNIREGTKINFGELEATVLRILEKPNINRYLVNFNCNGNLPDILEKIGEAPLPSLYQTKTR</sequence>
<accession>A0A0P8AEB4</accession>
<dbReference type="GO" id="GO:0051075">
    <property type="term" value="F:S-adenosylmethionine:tRNA ribosyltransferase-isomerase activity"/>
    <property type="evidence" value="ECO:0007669"/>
    <property type="project" value="UniProtKB-EC"/>
</dbReference>
<proteinExistence type="predicted"/>
<organism evidence="5 6">
    <name type="scientific">Candidatus Methanoperedens nitratireducens</name>
    <dbReference type="NCBI Taxonomy" id="1392998"/>
    <lineage>
        <taxon>Archaea</taxon>
        <taxon>Methanobacteriati</taxon>
        <taxon>Methanobacteriota</taxon>
        <taxon>Stenosarchaea group</taxon>
        <taxon>Methanomicrobia</taxon>
        <taxon>Methanosarcinales</taxon>
        <taxon>ANME-2 cluster</taxon>
        <taxon>Candidatus Methanoperedentaceae</taxon>
        <taxon>Candidatus Methanoperedens</taxon>
    </lineage>
</organism>
<comment type="caution">
    <text evidence="5">The sequence shown here is derived from an EMBL/GenBank/DDBJ whole genome shotgun (WGS) entry which is preliminary data.</text>
</comment>
<keyword evidence="5" id="KW-0328">Glycosyltransferase</keyword>
<keyword evidence="2 5" id="KW-0808">Transferase</keyword>
<evidence type="ECO:0000256" key="2">
    <source>
        <dbReference type="ARBA" id="ARBA00022679"/>
    </source>
</evidence>
<evidence type="ECO:0000256" key="4">
    <source>
        <dbReference type="ARBA" id="ARBA00022785"/>
    </source>
</evidence>
<evidence type="ECO:0000313" key="5">
    <source>
        <dbReference type="EMBL" id="KPQ45304.1"/>
    </source>
</evidence>
<reference evidence="5 6" key="1">
    <citation type="submission" date="2015-09" db="EMBL/GenBank/DDBJ databases">
        <title>A metagenomics-based metabolic model of nitrate-dependent anaerobic oxidation of methane by Methanoperedens-like archaea.</title>
        <authorList>
            <person name="Arshad A."/>
            <person name="Speth D.R."/>
            <person name="De Graaf R.M."/>
            <person name="Op Den Camp H.J."/>
            <person name="Jetten M.S."/>
            <person name="Welte C.U."/>
        </authorList>
    </citation>
    <scope>NUCLEOTIDE SEQUENCE [LARGE SCALE GENOMIC DNA]</scope>
</reference>
<gene>
    <name evidence="5" type="primary">queA_2</name>
    <name evidence="5" type="ORF">MPEBLZ_00101</name>
</gene>
<dbReference type="EMBL" id="LKCM01000014">
    <property type="protein sequence ID" value="KPQ45304.1"/>
    <property type="molecule type" value="Genomic_DNA"/>
</dbReference>
<dbReference type="Gene3D" id="3.40.1780.10">
    <property type="entry name" value="QueA-like"/>
    <property type="match status" value="1"/>
</dbReference>